<dbReference type="InterPro" id="IPR015500">
    <property type="entry name" value="Peptidase_S8_subtilisin-rel"/>
</dbReference>
<evidence type="ECO:0000256" key="2">
    <source>
        <dbReference type="ARBA" id="ARBA00022670"/>
    </source>
</evidence>
<dbReference type="PROSITE" id="PS51892">
    <property type="entry name" value="SUBTILASE"/>
    <property type="match status" value="1"/>
</dbReference>
<dbReference type="PANTHER" id="PTHR43806">
    <property type="entry name" value="PEPTIDASE S8"/>
    <property type="match status" value="1"/>
</dbReference>
<dbReference type="GO" id="GO:0006508">
    <property type="term" value="P:proteolysis"/>
    <property type="evidence" value="ECO:0007669"/>
    <property type="project" value="UniProtKB-KW"/>
</dbReference>
<feature type="signal peptide" evidence="9">
    <location>
        <begin position="1"/>
        <end position="29"/>
    </location>
</feature>
<dbReference type="InterPro" id="IPR050131">
    <property type="entry name" value="Peptidase_S8_subtilisin-like"/>
</dbReference>
<dbReference type="RefSeq" id="WP_152783865.1">
    <property type="nucleotide sequence ID" value="NZ_JBHUMN010000004.1"/>
</dbReference>
<evidence type="ECO:0000313" key="11">
    <source>
        <dbReference type="EMBL" id="MPY40916.1"/>
    </source>
</evidence>
<evidence type="ECO:0000256" key="1">
    <source>
        <dbReference type="ARBA" id="ARBA00011073"/>
    </source>
</evidence>
<name>A0A5N8W209_9ACTN</name>
<reference evidence="11 12" key="1">
    <citation type="submission" date="2019-07" db="EMBL/GenBank/DDBJ databases">
        <title>New species of Amycolatopsis and Streptomyces.</title>
        <authorList>
            <person name="Duangmal K."/>
            <person name="Teo W.F.A."/>
            <person name="Lipun K."/>
        </authorList>
    </citation>
    <scope>NUCLEOTIDE SEQUENCE [LARGE SCALE GENOMIC DNA]</scope>
    <source>
        <strain evidence="11 12">TISTR 2346</strain>
    </source>
</reference>
<accession>A0A5N8W209</accession>
<organism evidence="11 12">
    <name type="scientific">Streptomyces phyllanthi</name>
    <dbReference type="NCBI Taxonomy" id="1803180"/>
    <lineage>
        <taxon>Bacteria</taxon>
        <taxon>Bacillati</taxon>
        <taxon>Actinomycetota</taxon>
        <taxon>Actinomycetes</taxon>
        <taxon>Kitasatosporales</taxon>
        <taxon>Streptomycetaceae</taxon>
        <taxon>Streptomyces</taxon>
    </lineage>
</organism>
<dbReference type="GO" id="GO:0005975">
    <property type="term" value="P:carbohydrate metabolic process"/>
    <property type="evidence" value="ECO:0007669"/>
    <property type="project" value="UniProtKB-ARBA"/>
</dbReference>
<comment type="caution">
    <text evidence="11">The sequence shown here is derived from an EMBL/GenBank/DDBJ whole genome shotgun (WGS) entry which is preliminary data.</text>
</comment>
<dbReference type="GO" id="GO:0004252">
    <property type="term" value="F:serine-type endopeptidase activity"/>
    <property type="evidence" value="ECO:0007669"/>
    <property type="project" value="UniProtKB-UniRule"/>
</dbReference>
<feature type="active site" description="Charge relay system" evidence="5 6">
    <location>
        <position position="249"/>
    </location>
</feature>
<dbReference type="InterPro" id="IPR000209">
    <property type="entry name" value="Peptidase_S8/S53_dom"/>
</dbReference>
<dbReference type="InterPro" id="IPR022398">
    <property type="entry name" value="Peptidase_S8_His-AS"/>
</dbReference>
<comment type="similarity">
    <text evidence="1 6 7">Belongs to the peptidase S8 family.</text>
</comment>
<dbReference type="PROSITE" id="PS00138">
    <property type="entry name" value="SUBTILASE_SER"/>
    <property type="match status" value="1"/>
</dbReference>
<dbReference type="SUPFAM" id="SSF52743">
    <property type="entry name" value="Subtilisin-like"/>
    <property type="match status" value="1"/>
</dbReference>
<dbReference type="InterPro" id="IPR013783">
    <property type="entry name" value="Ig-like_fold"/>
</dbReference>
<keyword evidence="9" id="KW-0732">Signal</keyword>
<dbReference type="PROSITE" id="PS00137">
    <property type="entry name" value="SUBTILASE_HIS"/>
    <property type="match status" value="1"/>
</dbReference>
<evidence type="ECO:0000256" key="4">
    <source>
        <dbReference type="ARBA" id="ARBA00022825"/>
    </source>
</evidence>
<dbReference type="OrthoDB" id="5167143at2"/>
<evidence type="ECO:0000256" key="8">
    <source>
        <dbReference type="SAM" id="MobiDB-lite"/>
    </source>
</evidence>
<evidence type="ECO:0000256" key="6">
    <source>
        <dbReference type="PROSITE-ProRule" id="PRU01240"/>
    </source>
</evidence>
<feature type="active site" description="Charge relay system" evidence="5 6">
    <location>
        <position position="281"/>
    </location>
</feature>
<dbReference type="InterPro" id="IPR023828">
    <property type="entry name" value="Peptidase_S8_Ser-AS"/>
</dbReference>
<feature type="chain" id="PRO_5025039502" evidence="9">
    <location>
        <begin position="30"/>
        <end position="1146"/>
    </location>
</feature>
<sequence length="1146" mass="119699">MSRSRRAAGCLVLLTLTLGVLPGPAPSAAAPMSASAAPSDPAAPSSWRPGTGTGPDRAARTTRGVTLLTGDQVVLAGDAVSVTPGEGRDRIAFTRYEDSGHQYVVPDDALALVASGALDRRLFDVTGLADAGYDSAHGVPLIVEYRAQEGSSQRLRAGVRKAGARLTRTVPGLRMAAVRAARGAAAPLWSQLTERAAHSGKRQLAAGVSRIWLDAKLEVSDDVSVPQIGAPTAWEAGYTGTGVKVAVLDTGIDDTHQDIAARVAEKENFTTAPDTTDLVGHGTHVASIVAGDGAASGGRYTGVAPGASLLVGKVCVDRGCQESAILAGMEWAAPRARVVNMSLGGTDSPGLDPLEEAVNKLSATYGTLFAVAAGNTGRDQDVGTPASADAALAVGAVDAGDALTDFSSRGPRAGDGAIKPDITAPGAAIVAARSKDSELEPVDGTKAYAALSGTSMATPHVAGAAALLAQQHPDWTGEQLKDALMGSAKPNPALSAHAQGAGRVDIARAVGQSVTVSPPSLSLGTTSWPHEDDQPLTRTLTYRNTGALDITLDLTTTATGPDGKAAPDGLFTVSPSRLTVPAGGRAEAEVTTDTRVDSATGLFSGAVVARSGDTTVRGVLAVTKAHESHPLTVKVLDRDGEPATGSFVTLLDIDRGEGRYLYAPGGTGTVDVRPGRYHLDVHVATAAADGSYDHTVVVQPLKPVTGADTVVLDARKGTPVTVASPRKGATSALAGVGVVRTAPSGASVSSLVTAGSFARLQTADLRAGKGAGKGALPADAGTLTSVVRSSWARLGEDGTFTDTPYDYELAWVVRGRFLTDFRARAKRGDLSKVTHVIHNDRPDERTAALWTYAFPREGGSAAGPNIRFRATGKRTVHYSARDVAWHLVFNRFNAQGQSEFQQWGAPLTLKAGGKKEIRWGHGPLGPSFADQRSRVFASVRRRGDTLMFHTPPFADQDPGHTGFSLADSGRTRLWRDGRLLADVPYPFYDAQGPVPAAEDSYRLETSVDRGGQGYTTSTSVRAAWTFRSRHTTGDDWTSLPVTAIRFTPELRQDNSARAGHRMVLPVVLQRQPGAPESDVRDLSVEVSYDDGATWTTVDVRRTGDPARWRAELLSPRGKGFASLRAKLADTDGNTAEYTVTRAYGLR</sequence>
<dbReference type="Pfam" id="PF00082">
    <property type="entry name" value="Peptidase_S8"/>
    <property type="match status" value="1"/>
</dbReference>
<feature type="compositionally biased region" description="Low complexity" evidence="8">
    <location>
        <begin position="27"/>
        <end position="46"/>
    </location>
</feature>
<dbReference type="AlphaFoldDB" id="A0A5N8W209"/>
<dbReference type="Gene3D" id="2.60.40.10">
    <property type="entry name" value="Immunoglobulins"/>
    <property type="match status" value="1"/>
</dbReference>
<evidence type="ECO:0000256" key="5">
    <source>
        <dbReference type="PIRSR" id="PIRSR615500-1"/>
    </source>
</evidence>
<keyword evidence="3 6" id="KW-0378">Hydrolase</keyword>
<feature type="domain" description="Peptidase S8/S53" evidence="10">
    <location>
        <begin position="240"/>
        <end position="502"/>
    </location>
</feature>
<keyword evidence="2 6" id="KW-0645">Protease</keyword>
<dbReference type="PANTHER" id="PTHR43806:SF11">
    <property type="entry name" value="CEREVISIN-RELATED"/>
    <property type="match status" value="1"/>
</dbReference>
<dbReference type="PRINTS" id="PR00723">
    <property type="entry name" value="SUBTILISIN"/>
</dbReference>
<dbReference type="InterPro" id="IPR023827">
    <property type="entry name" value="Peptidase_S8_Asp-AS"/>
</dbReference>
<keyword evidence="4 6" id="KW-0720">Serine protease</keyword>
<dbReference type="PROSITE" id="PS00136">
    <property type="entry name" value="SUBTILASE_ASP"/>
    <property type="match status" value="1"/>
</dbReference>
<proteinExistence type="inferred from homology"/>
<evidence type="ECO:0000256" key="9">
    <source>
        <dbReference type="SAM" id="SignalP"/>
    </source>
</evidence>
<keyword evidence="12" id="KW-1185">Reference proteome</keyword>
<evidence type="ECO:0000256" key="3">
    <source>
        <dbReference type="ARBA" id="ARBA00022801"/>
    </source>
</evidence>
<feature type="region of interest" description="Disordered" evidence="8">
    <location>
        <begin position="27"/>
        <end position="59"/>
    </location>
</feature>
<feature type="active site" description="Charge relay system" evidence="5 6">
    <location>
        <position position="455"/>
    </location>
</feature>
<evidence type="ECO:0000313" key="12">
    <source>
        <dbReference type="Proteomes" id="UP000326979"/>
    </source>
</evidence>
<evidence type="ECO:0000256" key="7">
    <source>
        <dbReference type="RuleBase" id="RU003355"/>
    </source>
</evidence>
<dbReference type="InterPro" id="IPR036852">
    <property type="entry name" value="Peptidase_S8/S53_dom_sf"/>
</dbReference>
<gene>
    <name evidence="11" type="ORF">FNH04_13680</name>
</gene>
<dbReference type="Proteomes" id="UP000326979">
    <property type="component" value="Unassembled WGS sequence"/>
</dbReference>
<protein>
    <submittedName>
        <fullName evidence="11">S8 family serine peptidase</fullName>
    </submittedName>
</protein>
<evidence type="ECO:0000259" key="10">
    <source>
        <dbReference type="Pfam" id="PF00082"/>
    </source>
</evidence>
<dbReference type="Gene3D" id="3.40.50.200">
    <property type="entry name" value="Peptidase S8/S53 domain"/>
    <property type="match status" value="1"/>
</dbReference>
<dbReference type="EMBL" id="VJZE01000073">
    <property type="protein sequence ID" value="MPY40916.1"/>
    <property type="molecule type" value="Genomic_DNA"/>
</dbReference>